<comment type="caution">
    <text evidence="1">The sequence shown here is derived from an EMBL/GenBank/DDBJ whole genome shotgun (WGS) entry which is preliminary data.</text>
</comment>
<evidence type="ECO:0000313" key="2">
    <source>
        <dbReference type="Proteomes" id="UP000488936"/>
    </source>
</evidence>
<accession>A0A7K1GQV1</accession>
<dbReference type="SUPFAM" id="SSF53300">
    <property type="entry name" value="vWA-like"/>
    <property type="match status" value="1"/>
</dbReference>
<dbReference type="OrthoDB" id="9789979at2"/>
<dbReference type="InterPro" id="IPR036465">
    <property type="entry name" value="vWFA_dom_sf"/>
</dbReference>
<gene>
    <name evidence="1" type="ORF">GJV77_13360</name>
</gene>
<dbReference type="InterPro" id="IPR008912">
    <property type="entry name" value="Uncharacterised_CoxE"/>
</dbReference>
<proteinExistence type="predicted"/>
<dbReference type="PANTHER" id="PTHR30634">
    <property type="entry name" value="OUTER MEMBRANE LOLAB LIPOPROTEIN INSERTION APPARATUS"/>
    <property type="match status" value="1"/>
</dbReference>
<dbReference type="Gene3D" id="3.40.50.410">
    <property type="entry name" value="von Willebrand factor, type A domain"/>
    <property type="match status" value="1"/>
</dbReference>
<reference evidence="1 2" key="1">
    <citation type="journal article" date="2006" name="Int. J. Syst. Evol. Microbiol.">
        <title>Myroides pelagicus sp. nov., isolated from seawater in Thailand.</title>
        <authorList>
            <person name="Yoon J."/>
            <person name="Maneerat S."/>
            <person name="Kawai F."/>
            <person name="Yokota A."/>
        </authorList>
    </citation>
    <scope>NUCLEOTIDE SEQUENCE [LARGE SCALE GENOMIC DNA]</scope>
    <source>
        <strain evidence="1 2">SM1T</strain>
    </source>
</reference>
<dbReference type="AlphaFoldDB" id="A0A7K1GQV1"/>
<dbReference type="Pfam" id="PF05762">
    <property type="entry name" value="VWA_CoxE"/>
    <property type="match status" value="1"/>
</dbReference>
<name>A0A7K1GQV1_9FLAO</name>
<organism evidence="1 2">
    <name type="scientific">Myroides pelagicus</name>
    <dbReference type="NCBI Taxonomy" id="270914"/>
    <lineage>
        <taxon>Bacteria</taxon>
        <taxon>Pseudomonadati</taxon>
        <taxon>Bacteroidota</taxon>
        <taxon>Flavobacteriia</taxon>
        <taxon>Flavobacteriales</taxon>
        <taxon>Flavobacteriaceae</taxon>
        <taxon>Myroides</taxon>
    </lineage>
</organism>
<dbReference type="InterPro" id="IPR050458">
    <property type="entry name" value="LolB"/>
</dbReference>
<dbReference type="Proteomes" id="UP000488936">
    <property type="component" value="Unassembled WGS sequence"/>
</dbReference>
<sequence length="384" mass="42905">MSELDKTKSRWRLILGEQATKFEDNILSEDQSILDQALAAIYESDNNSLAGKKRGGSNASSPNLAKWLVDVRSFFPEDVVSVIQNDAMERKGLKQLLLQPEVLQHVKPDISMVGTLMSLNGQIPEKSKDTARQLVKSVVDDIMKRLEQDLRKAVTGALNKKAHSPISNFSATDWKRTIQRNLKNYDPKTKRIIPEKFYFFERRQKQKDWTVILDIDQSGSMYESIIYSSVMGAIFASMPALDTHVVAFDTAITDLTEMCANDPVDMLFGVQMGGGTDINKSVAYCQTLIENPSKTLFILISDLYEGGVRKGLLRRIEEMKDSGVTVLVLLALTDSGTPSYDKELGKEISKRGVACFAATPDRLPELVAAAIQKQDLKRFETVDK</sequence>
<dbReference type="EMBL" id="WMJY01000045">
    <property type="protein sequence ID" value="MTH30869.1"/>
    <property type="molecule type" value="Genomic_DNA"/>
</dbReference>
<keyword evidence="2" id="KW-1185">Reference proteome</keyword>
<evidence type="ECO:0000313" key="1">
    <source>
        <dbReference type="EMBL" id="MTH30869.1"/>
    </source>
</evidence>
<dbReference type="PANTHER" id="PTHR30634:SF16">
    <property type="entry name" value="OUTER-MEMBRANE LIPOPROTEIN LOLB"/>
    <property type="match status" value="1"/>
</dbReference>
<dbReference type="RefSeq" id="WP_155036841.1">
    <property type="nucleotide sequence ID" value="NZ_JBHTIG010000048.1"/>
</dbReference>
<protein>
    <submittedName>
        <fullName evidence="1">VWA domain-containing protein</fullName>
    </submittedName>
</protein>